<gene>
    <name evidence="1" type="ORF">HPLM_LOCUS10031</name>
</gene>
<dbReference type="Proteomes" id="UP000268014">
    <property type="component" value="Unassembled WGS sequence"/>
</dbReference>
<accession>A0A0N4WGS5</accession>
<dbReference type="AlphaFoldDB" id="A0A0N4WGS5"/>
<evidence type="ECO:0000313" key="3">
    <source>
        <dbReference type="WBParaSite" id="HPLM_0001003901-mRNA-1"/>
    </source>
</evidence>
<proteinExistence type="predicted"/>
<protein>
    <submittedName>
        <fullName evidence="3">EGF-like domain-containing protein</fullName>
    </submittedName>
</protein>
<reference evidence="1 2" key="2">
    <citation type="submission" date="2018-11" db="EMBL/GenBank/DDBJ databases">
        <authorList>
            <consortium name="Pathogen Informatics"/>
        </authorList>
    </citation>
    <scope>NUCLEOTIDE SEQUENCE [LARGE SCALE GENOMIC DNA]</scope>
    <source>
        <strain evidence="1 2">MHpl1</strain>
    </source>
</reference>
<organism evidence="3">
    <name type="scientific">Haemonchus placei</name>
    <name type="common">Barber's pole worm</name>
    <dbReference type="NCBI Taxonomy" id="6290"/>
    <lineage>
        <taxon>Eukaryota</taxon>
        <taxon>Metazoa</taxon>
        <taxon>Ecdysozoa</taxon>
        <taxon>Nematoda</taxon>
        <taxon>Chromadorea</taxon>
        <taxon>Rhabditida</taxon>
        <taxon>Rhabditina</taxon>
        <taxon>Rhabditomorpha</taxon>
        <taxon>Strongyloidea</taxon>
        <taxon>Trichostrongylidae</taxon>
        <taxon>Haemonchus</taxon>
    </lineage>
</organism>
<evidence type="ECO:0000313" key="1">
    <source>
        <dbReference type="EMBL" id="VDO39029.1"/>
    </source>
</evidence>
<dbReference type="OMA" id="CINNGYQ"/>
<dbReference type="WBParaSite" id="HPLM_0001003901-mRNA-1">
    <property type="protein sequence ID" value="HPLM_0001003901-mRNA-1"/>
    <property type="gene ID" value="HPLM_0001003901"/>
</dbReference>
<sequence length="97" mass="11049">MEKVECQNGGYPHRLKCSQCVCPRGYAGTRCDERPNGKNFTSDGSGQLVEGCGQTFDASTEWQNFTDFLGDYAKSHENYAMCYYWIQVRCEIVVNRV</sequence>
<evidence type="ECO:0000313" key="2">
    <source>
        <dbReference type="Proteomes" id="UP000268014"/>
    </source>
</evidence>
<keyword evidence="2" id="KW-1185">Reference proteome</keyword>
<name>A0A0N4WGS5_HAEPC</name>
<dbReference type="EMBL" id="UZAF01017198">
    <property type="protein sequence ID" value="VDO39029.1"/>
    <property type="molecule type" value="Genomic_DNA"/>
</dbReference>
<reference evidence="3" key="1">
    <citation type="submission" date="2017-02" db="UniProtKB">
        <authorList>
            <consortium name="WormBaseParasite"/>
        </authorList>
    </citation>
    <scope>IDENTIFICATION</scope>
</reference>
<dbReference type="OrthoDB" id="5858639at2759"/>